<name>A0A7E4V6Q0_PANRE</name>
<reference evidence="4" key="1">
    <citation type="journal article" date="2013" name="Genetics">
        <title>The draft genome and transcriptome of Panagrellus redivivus are shaped by the harsh demands of a free-living lifestyle.</title>
        <authorList>
            <person name="Srinivasan J."/>
            <person name="Dillman A.R."/>
            <person name="Macchietto M.G."/>
            <person name="Heikkinen L."/>
            <person name="Lakso M."/>
            <person name="Fracchia K.M."/>
            <person name="Antoshechkin I."/>
            <person name="Mortazavi A."/>
            <person name="Wong G."/>
            <person name="Sternberg P.W."/>
        </authorList>
    </citation>
    <scope>NUCLEOTIDE SEQUENCE [LARGE SCALE GENOMIC DNA]</scope>
    <source>
        <strain evidence="4">MT8872</strain>
    </source>
</reference>
<reference evidence="5" key="2">
    <citation type="submission" date="2020-10" db="UniProtKB">
        <authorList>
            <consortium name="WormBaseParasite"/>
        </authorList>
    </citation>
    <scope>IDENTIFICATION</scope>
</reference>
<dbReference type="WBParaSite" id="Pan_g17269.t1">
    <property type="protein sequence ID" value="Pan_g17269.t1"/>
    <property type="gene ID" value="Pan_g17269"/>
</dbReference>
<dbReference type="PROSITE" id="PS51180">
    <property type="entry name" value="BRO1"/>
    <property type="match status" value="1"/>
</dbReference>
<protein>
    <submittedName>
        <fullName evidence="5">BRO1 domain-containing protein</fullName>
    </submittedName>
</protein>
<evidence type="ECO:0000313" key="4">
    <source>
        <dbReference type="Proteomes" id="UP000492821"/>
    </source>
</evidence>
<sequence length="419" mass="47681">MSHWFHRNPLKATDPYKFDLKGVARNDAAGKVVSELRLRRDKFLRHLESASSDLEQVEVEFNQYLGLFYGFVFDPSNPNAADSKLRNLIRPIWGNSMIEREGIELSDAWFEALNIIYNMAIWYMKHAAWVSAKDEVRDSEAKTIHTCLRRAAGLFDFIKFKADVLFGLDDFPGSDFNVNVIKAYLNQCIAEAQEVTIARAIELKHAPSLISKLSTETAKLYEDSDKLIEKFNPVLFDRWRSYFQLKHKFYLAYAYAYLGEALLAEDKCGLAVRCCKEGIKCYDEATAACTRYSKSSGPGFLAKPESHLFFRRIQPLLERNLDKANRENSLIYHDRVPDEVPPLDQNASFGLATPLAFEYPPPNDTWTNGTAYVGLEVSRASTPDFGKAKKSKTKLSPVKEEKVYQTDKDPKNLSGCSVM</sequence>
<evidence type="ECO:0000313" key="5">
    <source>
        <dbReference type="WBParaSite" id="Pan_g17269.t1"/>
    </source>
</evidence>
<keyword evidence="4" id="KW-1185">Reference proteome</keyword>
<proteinExistence type="inferred from homology"/>
<comment type="similarity">
    <text evidence="1">Belongs to the BROX family.</text>
</comment>
<dbReference type="SMART" id="SM01041">
    <property type="entry name" value="BRO1"/>
    <property type="match status" value="1"/>
</dbReference>
<dbReference type="InterPro" id="IPR038499">
    <property type="entry name" value="BRO1_sf"/>
</dbReference>
<dbReference type="AlphaFoldDB" id="A0A7E4V6Q0"/>
<organism evidence="4 5">
    <name type="scientific">Panagrellus redivivus</name>
    <name type="common">Microworm</name>
    <dbReference type="NCBI Taxonomy" id="6233"/>
    <lineage>
        <taxon>Eukaryota</taxon>
        <taxon>Metazoa</taxon>
        <taxon>Ecdysozoa</taxon>
        <taxon>Nematoda</taxon>
        <taxon>Chromadorea</taxon>
        <taxon>Rhabditida</taxon>
        <taxon>Tylenchina</taxon>
        <taxon>Panagrolaimomorpha</taxon>
        <taxon>Panagrolaimoidea</taxon>
        <taxon>Panagrolaimidae</taxon>
        <taxon>Panagrellus</taxon>
    </lineage>
</organism>
<dbReference type="Pfam" id="PF03097">
    <property type="entry name" value="BRO1"/>
    <property type="match status" value="1"/>
</dbReference>
<evidence type="ECO:0000256" key="2">
    <source>
        <dbReference type="SAM" id="MobiDB-lite"/>
    </source>
</evidence>
<accession>A0A7E4V6Q0</accession>
<dbReference type="PANTHER" id="PTHR23032:SF13">
    <property type="entry name" value="BRO1 DOMAIN-CONTAINING PROTEIN BROX"/>
    <property type="match status" value="1"/>
</dbReference>
<feature type="region of interest" description="Disordered" evidence="2">
    <location>
        <begin position="383"/>
        <end position="419"/>
    </location>
</feature>
<feature type="domain" description="BRO1" evidence="3">
    <location>
        <begin position="1"/>
        <end position="419"/>
    </location>
</feature>
<dbReference type="Gene3D" id="1.25.40.280">
    <property type="entry name" value="alix/aip1 like domains"/>
    <property type="match status" value="1"/>
</dbReference>
<dbReference type="InterPro" id="IPR004328">
    <property type="entry name" value="BRO1_dom"/>
</dbReference>
<evidence type="ECO:0000256" key="1">
    <source>
        <dbReference type="ARBA" id="ARBA00008901"/>
    </source>
</evidence>
<dbReference type="Proteomes" id="UP000492821">
    <property type="component" value="Unassembled WGS sequence"/>
</dbReference>
<dbReference type="InterPro" id="IPR038898">
    <property type="entry name" value="BROX"/>
</dbReference>
<dbReference type="PANTHER" id="PTHR23032">
    <property type="entry name" value="BRO1 DOMAIN-CONTAINING PROTEIN BROX"/>
    <property type="match status" value="1"/>
</dbReference>
<evidence type="ECO:0000259" key="3">
    <source>
        <dbReference type="PROSITE" id="PS51180"/>
    </source>
</evidence>
<feature type="compositionally biased region" description="Basic and acidic residues" evidence="2">
    <location>
        <begin position="397"/>
        <end position="411"/>
    </location>
</feature>